<proteinExistence type="predicted"/>
<dbReference type="AlphaFoldDB" id="A0AAV9FIG4"/>
<gene>
    <name evidence="2" type="ORF">QJS10_CPA01g01134</name>
</gene>
<keyword evidence="1" id="KW-0812">Transmembrane</keyword>
<organism evidence="2 3">
    <name type="scientific">Acorus calamus</name>
    <name type="common">Sweet flag</name>
    <dbReference type="NCBI Taxonomy" id="4465"/>
    <lineage>
        <taxon>Eukaryota</taxon>
        <taxon>Viridiplantae</taxon>
        <taxon>Streptophyta</taxon>
        <taxon>Embryophyta</taxon>
        <taxon>Tracheophyta</taxon>
        <taxon>Spermatophyta</taxon>
        <taxon>Magnoliopsida</taxon>
        <taxon>Liliopsida</taxon>
        <taxon>Acoraceae</taxon>
        <taxon>Acorus</taxon>
    </lineage>
</organism>
<reference evidence="2" key="1">
    <citation type="journal article" date="2023" name="Nat. Commun.">
        <title>Diploid and tetraploid genomes of Acorus and the evolution of monocots.</title>
        <authorList>
            <person name="Ma L."/>
            <person name="Liu K.W."/>
            <person name="Li Z."/>
            <person name="Hsiao Y.Y."/>
            <person name="Qi Y."/>
            <person name="Fu T."/>
            <person name="Tang G.D."/>
            <person name="Zhang D."/>
            <person name="Sun W.H."/>
            <person name="Liu D.K."/>
            <person name="Li Y."/>
            <person name="Chen G.Z."/>
            <person name="Liu X.D."/>
            <person name="Liao X.Y."/>
            <person name="Jiang Y.T."/>
            <person name="Yu X."/>
            <person name="Hao Y."/>
            <person name="Huang J."/>
            <person name="Zhao X.W."/>
            <person name="Ke S."/>
            <person name="Chen Y.Y."/>
            <person name="Wu W.L."/>
            <person name="Hsu J.L."/>
            <person name="Lin Y.F."/>
            <person name="Huang M.D."/>
            <person name="Li C.Y."/>
            <person name="Huang L."/>
            <person name="Wang Z.W."/>
            <person name="Zhao X."/>
            <person name="Zhong W.Y."/>
            <person name="Peng D.H."/>
            <person name="Ahmad S."/>
            <person name="Lan S."/>
            <person name="Zhang J.S."/>
            <person name="Tsai W.C."/>
            <person name="Van de Peer Y."/>
            <person name="Liu Z.J."/>
        </authorList>
    </citation>
    <scope>NUCLEOTIDE SEQUENCE</scope>
    <source>
        <strain evidence="2">CP</strain>
    </source>
</reference>
<evidence type="ECO:0000313" key="3">
    <source>
        <dbReference type="Proteomes" id="UP001180020"/>
    </source>
</evidence>
<sequence>MAIEERVTKVEGRQERVGELEQVIKTLVERLTEFEAIQQRAAELQYRHNSFLKVFFVVFMSFAVFVGSKLSGA</sequence>
<accession>A0AAV9FIG4</accession>
<dbReference type="EMBL" id="JAUJYO010000001">
    <property type="protein sequence ID" value="KAK1325836.1"/>
    <property type="molecule type" value="Genomic_DNA"/>
</dbReference>
<keyword evidence="3" id="KW-1185">Reference proteome</keyword>
<reference evidence="2" key="2">
    <citation type="submission" date="2023-06" db="EMBL/GenBank/DDBJ databases">
        <authorList>
            <person name="Ma L."/>
            <person name="Liu K.-W."/>
            <person name="Li Z."/>
            <person name="Hsiao Y.-Y."/>
            <person name="Qi Y."/>
            <person name="Fu T."/>
            <person name="Tang G."/>
            <person name="Zhang D."/>
            <person name="Sun W.-H."/>
            <person name="Liu D.-K."/>
            <person name="Li Y."/>
            <person name="Chen G.-Z."/>
            <person name="Liu X.-D."/>
            <person name="Liao X.-Y."/>
            <person name="Jiang Y.-T."/>
            <person name="Yu X."/>
            <person name="Hao Y."/>
            <person name="Huang J."/>
            <person name="Zhao X.-W."/>
            <person name="Ke S."/>
            <person name="Chen Y.-Y."/>
            <person name="Wu W.-L."/>
            <person name="Hsu J.-L."/>
            <person name="Lin Y.-F."/>
            <person name="Huang M.-D."/>
            <person name="Li C.-Y."/>
            <person name="Huang L."/>
            <person name="Wang Z.-W."/>
            <person name="Zhao X."/>
            <person name="Zhong W.-Y."/>
            <person name="Peng D.-H."/>
            <person name="Ahmad S."/>
            <person name="Lan S."/>
            <person name="Zhang J.-S."/>
            <person name="Tsai W.-C."/>
            <person name="Van De Peer Y."/>
            <person name="Liu Z.-J."/>
        </authorList>
    </citation>
    <scope>NUCLEOTIDE SEQUENCE</scope>
    <source>
        <strain evidence="2">CP</strain>
        <tissue evidence="2">Leaves</tissue>
    </source>
</reference>
<feature type="transmembrane region" description="Helical" evidence="1">
    <location>
        <begin position="50"/>
        <end position="68"/>
    </location>
</feature>
<keyword evidence="1" id="KW-1133">Transmembrane helix</keyword>
<evidence type="ECO:0000256" key="1">
    <source>
        <dbReference type="SAM" id="Phobius"/>
    </source>
</evidence>
<protein>
    <submittedName>
        <fullName evidence="2">Uncharacterized protein</fullName>
    </submittedName>
</protein>
<keyword evidence="1" id="KW-0472">Membrane</keyword>
<comment type="caution">
    <text evidence="2">The sequence shown here is derived from an EMBL/GenBank/DDBJ whole genome shotgun (WGS) entry which is preliminary data.</text>
</comment>
<name>A0AAV9FIG4_ACOCL</name>
<evidence type="ECO:0000313" key="2">
    <source>
        <dbReference type="EMBL" id="KAK1325836.1"/>
    </source>
</evidence>
<dbReference type="Proteomes" id="UP001180020">
    <property type="component" value="Unassembled WGS sequence"/>
</dbReference>